<comment type="caution">
    <text evidence="2">The sequence shown here is derived from an EMBL/GenBank/DDBJ whole genome shotgun (WGS) entry which is preliminary data.</text>
</comment>
<organism evidence="2 3">
    <name type="scientific">Arsukibacterium indicum</name>
    <dbReference type="NCBI Taxonomy" id="2848612"/>
    <lineage>
        <taxon>Bacteria</taxon>
        <taxon>Pseudomonadati</taxon>
        <taxon>Pseudomonadota</taxon>
        <taxon>Gammaproteobacteria</taxon>
        <taxon>Chromatiales</taxon>
        <taxon>Chromatiaceae</taxon>
        <taxon>Arsukibacterium</taxon>
    </lineage>
</organism>
<evidence type="ECO:0008006" key="4">
    <source>
        <dbReference type="Google" id="ProtNLM"/>
    </source>
</evidence>
<feature type="transmembrane region" description="Helical" evidence="1">
    <location>
        <begin position="103"/>
        <end position="124"/>
    </location>
</feature>
<proteinExistence type="predicted"/>
<evidence type="ECO:0000313" key="2">
    <source>
        <dbReference type="EMBL" id="MBV2129248.1"/>
    </source>
</evidence>
<feature type="transmembrane region" description="Helical" evidence="1">
    <location>
        <begin position="12"/>
        <end position="31"/>
    </location>
</feature>
<keyword evidence="1" id="KW-1133">Transmembrane helix</keyword>
<evidence type="ECO:0000256" key="1">
    <source>
        <dbReference type="SAM" id="Phobius"/>
    </source>
</evidence>
<keyword evidence="1" id="KW-0812">Transmembrane</keyword>
<name>A0ABS6MKB9_9GAMM</name>
<feature type="transmembrane region" description="Helical" evidence="1">
    <location>
        <begin position="51"/>
        <end position="69"/>
    </location>
</feature>
<keyword evidence="1" id="KW-0472">Membrane</keyword>
<protein>
    <recommendedName>
        <fullName evidence="4">DUF4149 domain-containing protein</fullName>
    </recommendedName>
</protein>
<sequence>MELSIRDFFSILWVSSLLLTIISYPTVAMLVTRPIQQKLRQTKQDYISDWVVWPFQSGFYAMAIVVPFARWRNERNSSFVDALQPVRQAATPLQWWLSLWLEVSLYGMVMLGFFMMAMDALGVWSHASI</sequence>
<gene>
    <name evidence="2" type="ORF">KQY15_09095</name>
</gene>
<evidence type="ECO:0000313" key="3">
    <source>
        <dbReference type="Proteomes" id="UP000704611"/>
    </source>
</evidence>
<accession>A0ABS6MKB9</accession>
<dbReference type="Proteomes" id="UP000704611">
    <property type="component" value="Unassembled WGS sequence"/>
</dbReference>
<keyword evidence="3" id="KW-1185">Reference proteome</keyword>
<reference evidence="2 3" key="1">
    <citation type="submission" date="2021-06" db="EMBL/GenBank/DDBJ databases">
        <title>Rheinheimera indica sp. nov., isolated from deep-sea sediment.</title>
        <authorList>
            <person name="Wang Z."/>
            <person name="Zhang X.-Y."/>
        </authorList>
    </citation>
    <scope>NUCLEOTIDE SEQUENCE [LARGE SCALE GENOMIC DNA]</scope>
    <source>
        <strain evidence="2 3">SM2107</strain>
    </source>
</reference>
<dbReference type="EMBL" id="JAHRID010000003">
    <property type="protein sequence ID" value="MBV2129248.1"/>
    <property type="molecule type" value="Genomic_DNA"/>
</dbReference>
<dbReference type="RefSeq" id="WP_217668871.1">
    <property type="nucleotide sequence ID" value="NZ_JAHRID010000003.1"/>
</dbReference>